<dbReference type="PANTHER" id="PTHR47052:SF3">
    <property type="entry name" value="INGRESSION PROTEIN 1"/>
    <property type="match status" value="1"/>
</dbReference>
<protein>
    <recommendedName>
        <fullName evidence="1">C2 domain-containing protein</fullName>
    </recommendedName>
</protein>
<dbReference type="PANTHER" id="PTHR47052">
    <property type="entry name" value="CONSERVED SERINE PROLINE-RICH PROTEIN (AFU_ORTHOLOGUE AFUA_2G01790)"/>
    <property type="match status" value="1"/>
</dbReference>
<dbReference type="CDD" id="cd00030">
    <property type="entry name" value="C2"/>
    <property type="match status" value="1"/>
</dbReference>
<reference evidence="2" key="1">
    <citation type="submission" date="2021-01" db="EMBL/GenBank/DDBJ databases">
        <authorList>
            <person name="Corre E."/>
            <person name="Pelletier E."/>
            <person name="Niang G."/>
            <person name="Scheremetjew M."/>
            <person name="Finn R."/>
            <person name="Kale V."/>
            <person name="Holt S."/>
            <person name="Cochrane G."/>
            <person name="Meng A."/>
            <person name="Brown T."/>
            <person name="Cohen L."/>
        </authorList>
    </citation>
    <scope>NUCLEOTIDE SEQUENCE</scope>
    <source>
        <strain evidence="2">SAG 11-49</strain>
    </source>
</reference>
<dbReference type="EMBL" id="HBFB01026040">
    <property type="protein sequence ID" value="CAD8689593.1"/>
    <property type="molecule type" value="Transcribed_RNA"/>
</dbReference>
<sequence>MALTAGVCTLVIEYAQNLKDKDLLGKQDPYVIVQCGHQTVRTRTATDGGKNPVWNETFKLSVINENDINFTIKDDDVGVDDVIGTTRLGLAACRERGSDRQALAVFSKSGKQHGSLHLSATFTPNQPGAAAYHGGSAPAYAAPSAPPAYPPPASGAPPGYPGYPPPGGALPPYPPSAAPGYPPPAYPPPAAAGAPPPGYPPAGYPPPGGAPPGYPPPAGYPAQPGYPAPAGYPPAPAGYSGAPPPAYAYPPPAGYAPPPAPAHYPTHTTAVVGGAAAAAMAAGMMHAVHGGAHYSHGYGKPKKWKKPKHKGWGMKFKRPKFKGMKFKKGKFKW</sequence>
<dbReference type="InterPro" id="IPR035892">
    <property type="entry name" value="C2_domain_sf"/>
</dbReference>
<dbReference type="PRINTS" id="PR01217">
    <property type="entry name" value="PRICHEXTENSN"/>
</dbReference>
<dbReference type="InterPro" id="IPR052981">
    <property type="entry name" value="Ingression_C2_domain"/>
</dbReference>
<dbReference type="Pfam" id="PF00168">
    <property type="entry name" value="C2"/>
    <property type="match status" value="1"/>
</dbReference>
<proteinExistence type="predicted"/>
<dbReference type="AlphaFoldDB" id="A0A7S0RWS8"/>
<name>A0A7S0RWS8_9CHLO</name>
<organism evidence="2">
    <name type="scientific">Chlamydomonas leiostraca</name>
    <dbReference type="NCBI Taxonomy" id="1034604"/>
    <lineage>
        <taxon>Eukaryota</taxon>
        <taxon>Viridiplantae</taxon>
        <taxon>Chlorophyta</taxon>
        <taxon>core chlorophytes</taxon>
        <taxon>Chlorophyceae</taxon>
        <taxon>CS clade</taxon>
        <taxon>Chlamydomonadales</taxon>
        <taxon>Chlamydomonadaceae</taxon>
        <taxon>Chlamydomonas</taxon>
    </lineage>
</organism>
<dbReference type="SMART" id="SM00239">
    <property type="entry name" value="C2"/>
    <property type="match status" value="1"/>
</dbReference>
<dbReference type="PROSITE" id="PS50004">
    <property type="entry name" value="C2"/>
    <property type="match status" value="1"/>
</dbReference>
<feature type="domain" description="C2" evidence="1">
    <location>
        <begin position="1"/>
        <end position="103"/>
    </location>
</feature>
<dbReference type="InterPro" id="IPR000008">
    <property type="entry name" value="C2_dom"/>
</dbReference>
<accession>A0A7S0RWS8</accession>
<evidence type="ECO:0000313" key="2">
    <source>
        <dbReference type="EMBL" id="CAD8689593.1"/>
    </source>
</evidence>
<evidence type="ECO:0000259" key="1">
    <source>
        <dbReference type="PROSITE" id="PS50004"/>
    </source>
</evidence>
<dbReference type="SUPFAM" id="SSF49562">
    <property type="entry name" value="C2 domain (Calcium/lipid-binding domain, CaLB)"/>
    <property type="match status" value="1"/>
</dbReference>
<dbReference type="Gene3D" id="2.60.40.150">
    <property type="entry name" value="C2 domain"/>
    <property type="match status" value="1"/>
</dbReference>
<gene>
    <name evidence="2" type="ORF">CLEI1391_LOCUS14577</name>
</gene>